<feature type="transmembrane region" description="Helical" evidence="1">
    <location>
        <begin position="20"/>
        <end position="44"/>
    </location>
</feature>
<dbReference type="eggNOG" id="COG3706">
    <property type="taxonomic scope" value="Bacteria"/>
</dbReference>
<dbReference type="PANTHER" id="PTHR45138:SF9">
    <property type="entry name" value="DIGUANYLATE CYCLASE DGCM-RELATED"/>
    <property type="match status" value="1"/>
</dbReference>
<feature type="domain" description="GGDEF" evidence="2">
    <location>
        <begin position="252"/>
        <end position="389"/>
    </location>
</feature>
<proteinExistence type="predicted"/>
<dbReference type="SUPFAM" id="SSF55073">
    <property type="entry name" value="Nucleotide cyclase"/>
    <property type="match status" value="1"/>
</dbReference>
<dbReference type="AlphaFoldDB" id="E6U626"/>
<feature type="transmembrane region" description="Helical" evidence="1">
    <location>
        <begin position="109"/>
        <end position="129"/>
    </location>
</feature>
<evidence type="ECO:0000313" key="4">
    <source>
        <dbReference type="Proteomes" id="UP000001551"/>
    </source>
</evidence>
<dbReference type="EMBL" id="CP002400">
    <property type="protein sequence ID" value="ADU25705.1"/>
    <property type="molecule type" value="Genomic_DNA"/>
</dbReference>
<dbReference type="GO" id="GO:0052621">
    <property type="term" value="F:diguanylate cyclase activity"/>
    <property type="evidence" value="ECO:0007669"/>
    <property type="project" value="TreeGrafter"/>
</dbReference>
<keyword evidence="1" id="KW-0812">Transmembrane</keyword>
<dbReference type="STRING" id="663278.Ethha_0116"/>
<dbReference type="RefSeq" id="WP_013484086.1">
    <property type="nucleotide sequence ID" value="NC_014828.1"/>
</dbReference>
<evidence type="ECO:0000256" key="1">
    <source>
        <dbReference type="SAM" id="Phobius"/>
    </source>
</evidence>
<dbReference type="PROSITE" id="PS50887">
    <property type="entry name" value="GGDEF"/>
    <property type="match status" value="1"/>
</dbReference>
<dbReference type="Pfam" id="PF00990">
    <property type="entry name" value="GGDEF"/>
    <property type="match status" value="1"/>
</dbReference>
<dbReference type="InterPro" id="IPR050469">
    <property type="entry name" value="Diguanylate_Cyclase"/>
</dbReference>
<dbReference type="InterPro" id="IPR000160">
    <property type="entry name" value="GGDEF_dom"/>
</dbReference>
<feature type="transmembrane region" description="Helical" evidence="1">
    <location>
        <begin position="82"/>
        <end position="103"/>
    </location>
</feature>
<dbReference type="GO" id="GO:0005886">
    <property type="term" value="C:plasma membrane"/>
    <property type="evidence" value="ECO:0007669"/>
    <property type="project" value="TreeGrafter"/>
</dbReference>
<name>E6U626_ETHHY</name>
<keyword evidence="4" id="KW-1185">Reference proteome</keyword>
<dbReference type="GO" id="GO:0043709">
    <property type="term" value="P:cell adhesion involved in single-species biofilm formation"/>
    <property type="evidence" value="ECO:0007669"/>
    <property type="project" value="TreeGrafter"/>
</dbReference>
<evidence type="ECO:0000259" key="2">
    <source>
        <dbReference type="PROSITE" id="PS50887"/>
    </source>
</evidence>
<feature type="transmembrane region" description="Helical" evidence="1">
    <location>
        <begin position="136"/>
        <end position="153"/>
    </location>
</feature>
<dbReference type="InterPro" id="IPR043128">
    <property type="entry name" value="Rev_trsase/Diguanyl_cyclase"/>
</dbReference>
<dbReference type="KEGG" id="eha:Ethha_0116"/>
<dbReference type="HOGENOM" id="CLU_000445_11_1_9"/>
<keyword evidence="1" id="KW-0472">Membrane</keyword>
<dbReference type="SMART" id="SM00267">
    <property type="entry name" value="GGDEF"/>
    <property type="match status" value="1"/>
</dbReference>
<evidence type="ECO:0000313" key="3">
    <source>
        <dbReference type="EMBL" id="ADU25705.1"/>
    </source>
</evidence>
<protein>
    <submittedName>
        <fullName evidence="3">Diguanylate cyclase</fullName>
    </submittedName>
</protein>
<dbReference type="CDD" id="cd01949">
    <property type="entry name" value="GGDEF"/>
    <property type="match status" value="1"/>
</dbReference>
<dbReference type="GO" id="GO:1902201">
    <property type="term" value="P:negative regulation of bacterial-type flagellum-dependent cell motility"/>
    <property type="evidence" value="ECO:0007669"/>
    <property type="project" value="TreeGrafter"/>
</dbReference>
<dbReference type="Gene3D" id="3.30.70.270">
    <property type="match status" value="1"/>
</dbReference>
<dbReference type="InterPro" id="IPR029787">
    <property type="entry name" value="Nucleotide_cyclase"/>
</dbReference>
<gene>
    <name evidence="3" type="ordered locus">Ethha_0116</name>
</gene>
<dbReference type="Proteomes" id="UP000001551">
    <property type="component" value="Chromosome"/>
</dbReference>
<reference evidence="3 4" key="1">
    <citation type="submission" date="2010-12" db="EMBL/GenBank/DDBJ databases">
        <title>Complete sequence of Ethanoligenens harbinense YUAN-3.</title>
        <authorList>
            <person name="Lucas S."/>
            <person name="Copeland A."/>
            <person name="Lapidus A."/>
            <person name="Cheng J.-F."/>
            <person name="Bruce D."/>
            <person name="Goodwin L."/>
            <person name="Pitluck S."/>
            <person name="Chertkov O."/>
            <person name="Misra M."/>
            <person name="Detter J.C."/>
            <person name="Han C."/>
            <person name="Tapia R."/>
            <person name="Land M."/>
            <person name="Hauser L."/>
            <person name="Jeffries C."/>
            <person name="Kyrpides N."/>
            <person name="Ivanova N."/>
            <person name="Mikhailova N."/>
            <person name="Wang A."/>
            <person name="Mouttaki H."/>
            <person name="He Z."/>
            <person name="Zhou J."/>
            <person name="Hemme C.L."/>
            <person name="Woyke T."/>
        </authorList>
    </citation>
    <scope>NUCLEOTIDE SEQUENCE [LARGE SCALE GENOMIC DNA]</scope>
    <source>
        <strain evidence="4">DSM 18485 / JCM 12961 / CGMCC 1.5033 / YUAN-3</strain>
    </source>
</reference>
<dbReference type="PANTHER" id="PTHR45138">
    <property type="entry name" value="REGULATORY COMPONENTS OF SENSORY TRANSDUCTION SYSTEM"/>
    <property type="match status" value="1"/>
</dbReference>
<sequence>MASKEFKNDLILQNIQRGKLLAIVIIVFETVYLLIDVICSFQKISNTFSFYSYSIMYFMMISINLVYLFLTHCFTLKCIHTSATNALFTFYLTLIMAWGSVISLMDQRLYGQLMSFMVNMIVCSIIYLMDAKMMRIPYLISIIILTVGLPFFQRSSNVLIGHYVNLLVFVVISWMASRIVYRNYCDNYVIEKLMNQSKILLEKGMEENRIINRELAIANMQLKKLTLMDELTELPNRRSFREFVDKTFQMHSTVSVIMIDIDYFKQYNDSYGHDAGDAALTTVAKQIGSIVENTYQIAVRWGGEEFIYAAFNITKENIIEIANALRLRILNLKIPNRNSLACPYITISLGICTGTVANIKNFDSIIKIADQALYQAKNNGRNRVTILDYEEETL</sequence>
<feature type="transmembrane region" description="Helical" evidence="1">
    <location>
        <begin position="159"/>
        <end position="181"/>
    </location>
</feature>
<dbReference type="NCBIfam" id="TIGR00254">
    <property type="entry name" value="GGDEF"/>
    <property type="match status" value="1"/>
</dbReference>
<feature type="transmembrane region" description="Helical" evidence="1">
    <location>
        <begin position="50"/>
        <end position="70"/>
    </location>
</feature>
<dbReference type="FunFam" id="3.30.70.270:FF:000001">
    <property type="entry name" value="Diguanylate cyclase domain protein"/>
    <property type="match status" value="1"/>
</dbReference>
<keyword evidence="1" id="KW-1133">Transmembrane helix</keyword>
<accession>E6U626</accession>
<organism evidence="3 4">
    <name type="scientific">Ethanoligenens harbinense (strain DSM 18485 / JCM 12961 / CGMCC 1.5033 / YUAN-3)</name>
    <dbReference type="NCBI Taxonomy" id="663278"/>
    <lineage>
        <taxon>Bacteria</taxon>
        <taxon>Bacillati</taxon>
        <taxon>Bacillota</taxon>
        <taxon>Clostridia</taxon>
        <taxon>Eubacteriales</taxon>
        <taxon>Oscillospiraceae</taxon>
        <taxon>Ethanoligenens</taxon>
    </lineage>
</organism>